<feature type="region of interest" description="Disordered" evidence="1">
    <location>
        <begin position="205"/>
        <end position="234"/>
    </location>
</feature>
<keyword evidence="3" id="KW-1185">Reference proteome</keyword>
<evidence type="ECO:0000256" key="1">
    <source>
        <dbReference type="SAM" id="MobiDB-lite"/>
    </source>
</evidence>
<dbReference type="STRING" id="1428644.BIV57_21300"/>
<accession>A0A1J7BA51</accession>
<reference evidence="2 3" key="1">
    <citation type="submission" date="2016-10" db="EMBL/GenBank/DDBJ databases">
        <title>Genome sequence of Streptomyces gilvigriseus MUSC 26.</title>
        <authorList>
            <person name="Lee L.-H."/>
            <person name="Ser H.-L."/>
        </authorList>
    </citation>
    <scope>NUCLEOTIDE SEQUENCE [LARGE SCALE GENOMIC DNA]</scope>
    <source>
        <strain evidence="2 3">MUSC 26</strain>
    </source>
</reference>
<dbReference type="EMBL" id="MLCF01000147">
    <property type="protein sequence ID" value="OIV35486.1"/>
    <property type="molecule type" value="Genomic_DNA"/>
</dbReference>
<gene>
    <name evidence="2" type="ORF">BIV57_21300</name>
</gene>
<dbReference type="RefSeq" id="WP_071658554.1">
    <property type="nucleotide sequence ID" value="NZ_MLCF01000147.1"/>
</dbReference>
<feature type="region of interest" description="Disordered" evidence="1">
    <location>
        <begin position="360"/>
        <end position="385"/>
    </location>
</feature>
<dbReference type="SUPFAM" id="SSF46785">
    <property type="entry name" value="Winged helix' DNA-binding domain"/>
    <property type="match status" value="2"/>
</dbReference>
<evidence type="ECO:0000313" key="3">
    <source>
        <dbReference type="Proteomes" id="UP000243342"/>
    </source>
</evidence>
<proteinExistence type="predicted"/>
<organism evidence="2 3">
    <name type="scientific">Mangrovactinospora gilvigrisea</name>
    <dbReference type="NCBI Taxonomy" id="1428644"/>
    <lineage>
        <taxon>Bacteria</taxon>
        <taxon>Bacillati</taxon>
        <taxon>Actinomycetota</taxon>
        <taxon>Actinomycetes</taxon>
        <taxon>Kitasatosporales</taxon>
        <taxon>Streptomycetaceae</taxon>
        <taxon>Mangrovactinospora</taxon>
    </lineage>
</organism>
<comment type="caution">
    <text evidence="2">The sequence shown here is derived from an EMBL/GenBank/DDBJ whole genome shotgun (WGS) entry which is preliminary data.</text>
</comment>
<dbReference type="AlphaFoldDB" id="A0A1J7BA51"/>
<sequence>MPQDSAEHDLAQLNTALQALRSVQVFAHLDYPRRPRTVHQLARHFDLAEVATRLRMRTLRVNGLCTQTHNEIPVIYSITDRGQQALGLRADLASWARTIGLAGASSSGAEAAVAFLAKQRIAAMLVALRDGPMNTVDLTKHVGYATTWSATPHWQTLLDAQLLQVTQAWSNSGRRGRTARLLALTDQGRSALPLLQRLTNWQHETAPRAAVPSPSTAPTPPSQDRARTAGSWPDPVASIDRQIEEATHRSLDQLRDDFEHNQEPGLHAVLLHQRDHLVAAEQAVAESRQRLIELAGEHTGRLPVAAIVKEASQLAQAAAERDTLRAALRSTLAATSNDPIRAASTPSPARTRTTITAAAPAPQAHNLFLAPTPVAGNPDAPSPSR</sequence>
<dbReference type="Gene3D" id="1.10.10.10">
    <property type="entry name" value="Winged helix-like DNA-binding domain superfamily/Winged helix DNA-binding domain"/>
    <property type="match status" value="2"/>
</dbReference>
<dbReference type="InterPro" id="IPR036388">
    <property type="entry name" value="WH-like_DNA-bd_sf"/>
</dbReference>
<name>A0A1J7BA51_9ACTN</name>
<evidence type="ECO:0000313" key="2">
    <source>
        <dbReference type="EMBL" id="OIV35486.1"/>
    </source>
</evidence>
<dbReference type="Proteomes" id="UP000243342">
    <property type="component" value="Unassembled WGS sequence"/>
</dbReference>
<protein>
    <submittedName>
        <fullName evidence="2">Uncharacterized protein</fullName>
    </submittedName>
</protein>
<dbReference type="InterPro" id="IPR036390">
    <property type="entry name" value="WH_DNA-bd_sf"/>
</dbReference>